<evidence type="ECO:0000313" key="4">
    <source>
        <dbReference type="Proteomes" id="UP000550260"/>
    </source>
</evidence>
<dbReference type="Proteomes" id="UP000550260">
    <property type="component" value="Unassembled WGS sequence"/>
</dbReference>
<dbReference type="Gene3D" id="3.40.50.620">
    <property type="entry name" value="HUPs"/>
    <property type="match status" value="1"/>
</dbReference>
<gene>
    <name evidence="3" type="ORF">H5411_37920</name>
</gene>
<dbReference type="AlphaFoldDB" id="A0A8E1W6R6"/>
<name>A0A8E1W6R6_9PSEU</name>
<dbReference type="EMBL" id="JACJHR010000084">
    <property type="protein sequence ID" value="MBB2504907.1"/>
    <property type="molecule type" value="Genomic_DNA"/>
</dbReference>
<evidence type="ECO:0000259" key="2">
    <source>
        <dbReference type="Pfam" id="PF00582"/>
    </source>
</evidence>
<sequence length="224" mass="23662">MPGPIVVAFDGTSAAEHALAWAAAAAVRRGSDLVVATTTWWPVMLEPVPTGVPLVPDACVDLAAERVTAQWPDLRVSGIESGGVGELLARAAELDASLLVLAADIRVPWRALTRGADRTLAFVGTVAGPGSAGGALPSAVPRRAGARLRPRPRDRDRPAPPAHRLAPHSPSRSHRFRGVRTGRLAGHLPERRSHLSAHHRPARAGAEAQRPHGKRAAARSVRNR</sequence>
<feature type="domain" description="UspA" evidence="2">
    <location>
        <begin position="4"/>
        <end position="103"/>
    </location>
</feature>
<feature type="compositionally biased region" description="Basic residues" evidence="1">
    <location>
        <begin position="171"/>
        <end position="180"/>
    </location>
</feature>
<evidence type="ECO:0000313" key="3">
    <source>
        <dbReference type="EMBL" id="MBB2504907.1"/>
    </source>
</evidence>
<feature type="region of interest" description="Disordered" evidence="1">
    <location>
        <begin position="130"/>
        <end position="224"/>
    </location>
</feature>
<evidence type="ECO:0000256" key="1">
    <source>
        <dbReference type="SAM" id="MobiDB-lite"/>
    </source>
</evidence>
<proteinExistence type="predicted"/>
<dbReference type="InterPro" id="IPR014729">
    <property type="entry name" value="Rossmann-like_a/b/a_fold"/>
</dbReference>
<dbReference type="SUPFAM" id="SSF52402">
    <property type="entry name" value="Adenine nucleotide alpha hydrolases-like"/>
    <property type="match status" value="1"/>
</dbReference>
<dbReference type="Pfam" id="PF00582">
    <property type="entry name" value="Usp"/>
    <property type="match status" value="1"/>
</dbReference>
<feature type="compositionally biased region" description="Low complexity" evidence="1">
    <location>
        <begin position="134"/>
        <end position="143"/>
    </location>
</feature>
<accession>A0A8E1W6R6</accession>
<dbReference type="InterPro" id="IPR006016">
    <property type="entry name" value="UspA"/>
</dbReference>
<comment type="caution">
    <text evidence="3">The sequence shown here is derived from an EMBL/GenBank/DDBJ whole genome shotgun (WGS) entry which is preliminary data.</text>
</comment>
<feature type="compositionally biased region" description="Basic residues" evidence="1">
    <location>
        <begin position="211"/>
        <end position="224"/>
    </location>
</feature>
<organism evidence="3 4">
    <name type="scientific">Amycolatopsis echigonensis</name>
    <dbReference type="NCBI Taxonomy" id="2576905"/>
    <lineage>
        <taxon>Bacteria</taxon>
        <taxon>Bacillati</taxon>
        <taxon>Actinomycetota</taxon>
        <taxon>Actinomycetes</taxon>
        <taxon>Pseudonocardiales</taxon>
        <taxon>Pseudonocardiaceae</taxon>
        <taxon>Amycolatopsis</taxon>
    </lineage>
</organism>
<reference evidence="3 4" key="1">
    <citation type="submission" date="2020-08" db="EMBL/GenBank/DDBJ databases">
        <title>Amycolatopsis echigonensis JCM 21831.</title>
        <authorList>
            <person name="Tedsree N."/>
            <person name="Kuncharoen N."/>
            <person name="Likhitwitayawuid K."/>
            <person name="Tanasupawat S."/>
        </authorList>
    </citation>
    <scope>NUCLEOTIDE SEQUENCE [LARGE SCALE GENOMIC DNA]</scope>
    <source>
        <strain evidence="3 4">JCM 21831</strain>
    </source>
</reference>
<protein>
    <submittedName>
        <fullName evidence="3">Universal stress protein</fullName>
    </submittedName>
</protein>